<dbReference type="AlphaFoldDB" id="A0A2J7PUK9"/>
<dbReference type="InParanoid" id="A0A2J7PUK9"/>
<reference evidence="1 2" key="1">
    <citation type="submission" date="2017-12" db="EMBL/GenBank/DDBJ databases">
        <title>Hemimetabolous genomes reveal molecular basis of termite eusociality.</title>
        <authorList>
            <person name="Harrison M.C."/>
            <person name="Jongepier E."/>
            <person name="Robertson H.M."/>
            <person name="Arning N."/>
            <person name="Bitard-Feildel T."/>
            <person name="Chao H."/>
            <person name="Childers C.P."/>
            <person name="Dinh H."/>
            <person name="Doddapaneni H."/>
            <person name="Dugan S."/>
            <person name="Gowin J."/>
            <person name="Greiner C."/>
            <person name="Han Y."/>
            <person name="Hu H."/>
            <person name="Hughes D.S.T."/>
            <person name="Huylmans A.-K."/>
            <person name="Kemena C."/>
            <person name="Kremer L.P.M."/>
            <person name="Lee S.L."/>
            <person name="Lopez-Ezquerra A."/>
            <person name="Mallet L."/>
            <person name="Monroy-Kuhn J.M."/>
            <person name="Moser A."/>
            <person name="Murali S.C."/>
            <person name="Muzny D.M."/>
            <person name="Otani S."/>
            <person name="Piulachs M.-D."/>
            <person name="Poelchau M."/>
            <person name="Qu J."/>
            <person name="Schaub F."/>
            <person name="Wada-Katsumata A."/>
            <person name="Worley K.C."/>
            <person name="Xie Q."/>
            <person name="Ylla G."/>
            <person name="Poulsen M."/>
            <person name="Gibbs R.A."/>
            <person name="Schal C."/>
            <person name="Richards S."/>
            <person name="Belles X."/>
            <person name="Korb J."/>
            <person name="Bornberg-Bauer E."/>
        </authorList>
    </citation>
    <scope>NUCLEOTIDE SEQUENCE [LARGE SCALE GENOMIC DNA]</scope>
    <source>
        <tissue evidence="1">Whole body</tissue>
    </source>
</reference>
<dbReference type="EMBL" id="NEVH01021195">
    <property type="protein sequence ID" value="PNF20025.1"/>
    <property type="molecule type" value="Genomic_DNA"/>
</dbReference>
<keyword evidence="2" id="KW-1185">Reference proteome</keyword>
<protein>
    <recommendedName>
        <fullName evidence="3">Mariner Mos1 transposase</fullName>
    </recommendedName>
</protein>
<dbReference type="PANTHER" id="PTHR46060:SF1">
    <property type="entry name" value="MARINER MOS1 TRANSPOSASE-LIKE PROTEIN"/>
    <property type="match status" value="1"/>
</dbReference>
<proteinExistence type="predicted"/>
<comment type="caution">
    <text evidence="1">The sequence shown here is derived from an EMBL/GenBank/DDBJ whole genome shotgun (WGS) entry which is preliminary data.</text>
</comment>
<dbReference type="GO" id="GO:0003676">
    <property type="term" value="F:nucleic acid binding"/>
    <property type="evidence" value="ECO:0007669"/>
    <property type="project" value="InterPro"/>
</dbReference>
<evidence type="ECO:0000313" key="1">
    <source>
        <dbReference type="EMBL" id="PNF20025.1"/>
    </source>
</evidence>
<gene>
    <name evidence="1" type="ORF">B7P43_G05945</name>
</gene>
<name>A0A2J7PUK9_9NEOP</name>
<evidence type="ECO:0008006" key="3">
    <source>
        <dbReference type="Google" id="ProtNLM"/>
    </source>
</evidence>
<dbReference type="InterPro" id="IPR052709">
    <property type="entry name" value="Transposase-MT_Hybrid"/>
</dbReference>
<accession>A0A2J7PUK9</accession>
<evidence type="ECO:0000313" key="2">
    <source>
        <dbReference type="Proteomes" id="UP000235965"/>
    </source>
</evidence>
<dbReference type="Pfam" id="PF01359">
    <property type="entry name" value="Transposase_1"/>
    <property type="match status" value="1"/>
</dbReference>
<dbReference type="STRING" id="105785.A0A2J7PUK9"/>
<dbReference type="InterPro" id="IPR001888">
    <property type="entry name" value="Transposase_1"/>
</dbReference>
<dbReference type="Proteomes" id="UP000235965">
    <property type="component" value="Unassembled WGS sequence"/>
</dbReference>
<organism evidence="1 2">
    <name type="scientific">Cryptotermes secundus</name>
    <dbReference type="NCBI Taxonomy" id="105785"/>
    <lineage>
        <taxon>Eukaryota</taxon>
        <taxon>Metazoa</taxon>
        <taxon>Ecdysozoa</taxon>
        <taxon>Arthropoda</taxon>
        <taxon>Hexapoda</taxon>
        <taxon>Insecta</taxon>
        <taxon>Pterygota</taxon>
        <taxon>Neoptera</taxon>
        <taxon>Polyneoptera</taxon>
        <taxon>Dictyoptera</taxon>
        <taxon>Blattodea</taxon>
        <taxon>Blattoidea</taxon>
        <taxon>Termitoidae</taxon>
        <taxon>Kalotermitidae</taxon>
        <taxon>Cryptotermitinae</taxon>
        <taxon>Cryptotermes</taxon>
    </lineage>
</organism>
<dbReference type="Gene3D" id="3.30.420.10">
    <property type="entry name" value="Ribonuclease H-like superfamily/Ribonuclease H"/>
    <property type="match status" value="1"/>
</dbReference>
<dbReference type="PANTHER" id="PTHR46060">
    <property type="entry name" value="MARINER MOS1 TRANSPOSASE-LIKE PROTEIN"/>
    <property type="match status" value="1"/>
</dbReference>
<dbReference type="InterPro" id="IPR036397">
    <property type="entry name" value="RNaseH_sf"/>
</dbReference>
<sequence>MNSKNKNIRDLYRRITDFKRGYQPSSNLVKDENGDLLADSNSILNRWRNYFSQSLNVHRVSAVRQTEIHTDEPLIPDPNPFEFESAIANLKLVKSLGSDQDSFPSIIRMIKSYQPSSNLVKDENGDLLADSHNILNRWMNYFSQLLNVHRVSDVRQTEIHTDESLVPDSSPFEFQSAIRRLTDENKQRRLECCEQLLQRYRDEGDDFLLNIVTGDESWVHRYDLEEKRQIAEYRHPSSPQAKNFKTQPSVKKLLLTVFWDAHRVYVTDFLKRGTTVNSFQYIQTLKHLRRRVCPVRGSLAPIILQHDNARPHTSRATEEALRNLKFEPIPQPPYSPDLAPCDFYFFFPLLKRDLKGNHYTSDDEVKAAVKSWIREKSEEFFSDGMKNLVTRWEKCVSLNGDYVEK</sequence>
<dbReference type="OrthoDB" id="7552988at2759"/>